<dbReference type="Pfam" id="PF00664">
    <property type="entry name" value="ABC_membrane"/>
    <property type="match status" value="1"/>
</dbReference>
<dbReference type="EMBL" id="LYPA01000046">
    <property type="protein sequence ID" value="OBR66555.1"/>
    <property type="molecule type" value="Genomic_DNA"/>
</dbReference>
<keyword evidence="3 8" id="KW-0812">Transmembrane</keyword>
<dbReference type="InterPro" id="IPR017871">
    <property type="entry name" value="ABC_transporter-like_CS"/>
</dbReference>
<dbReference type="RefSeq" id="WP_068681845.1">
    <property type="nucleotide sequence ID" value="NZ_LYPA01000046.1"/>
</dbReference>
<protein>
    <submittedName>
        <fullName evidence="11">ABC transporter</fullName>
    </submittedName>
</protein>
<dbReference type="PROSITE" id="PS00211">
    <property type="entry name" value="ABC_TRANSPORTER_1"/>
    <property type="match status" value="1"/>
</dbReference>
<dbReference type="GO" id="GO:0005524">
    <property type="term" value="F:ATP binding"/>
    <property type="evidence" value="ECO:0007669"/>
    <property type="project" value="UniProtKB-KW"/>
</dbReference>
<dbReference type="PANTHER" id="PTHR43394:SF1">
    <property type="entry name" value="ATP-BINDING CASSETTE SUB-FAMILY B MEMBER 10, MITOCHONDRIAL"/>
    <property type="match status" value="1"/>
</dbReference>
<comment type="subcellular location">
    <subcellularLocation>
        <location evidence="1">Cell membrane</location>
        <topology evidence="1">Multi-pass membrane protein</topology>
    </subcellularLocation>
</comment>
<dbReference type="InterPro" id="IPR011527">
    <property type="entry name" value="ABC1_TM_dom"/>
</dbReference>
<dbReference type="Gene3D" id="1.20.1560.10">
    <property type="entry name" value="ABC transporter type 1, transmembrane domain"/>
    <property type="match status" value="1"/>
</dbReference>
<evidence type="ECO:0000259" key="9">
    <source>
        <dbReference type="PROSITE" id="PS50893"/>
    </source>
</evidence>
<evidence type="ECO:0000256" key="1">
    <source>
        <dbReference type="ARBA" id="ARBA00004651"/>
    </source>
</evidence>
<gene>
    <name evidence="11" type="ORF">A7K91_03700</name>
</gene>
<dbReference type="InterPro" id="IPR039421">
    <property type="entry name" value="Type_1_exporter"/>
</dbReference>
<evidence type="ECO:0000256" key="3">
    <source>
        <dbReference type="ARBA" id="ARBA00022692"/>
    </source>
</evidence>
<evidence type="ECO:0000256" key="5">
    <source>
        <dbReference type="ARBA" id="ARBA00022840"/>
    </source>
</evidence>
<dbReference type="InterPro" id="IPR027417">
    <property type="entry name" value="P-loop_NTPase"/>
</dbReference>
<dbReference type="STRING" id="1844972.A7K91_03700"/>
<dbReference type="GO" id="GO:0015421">
    <property type="term" value="F:ABC-type oligopeptide transporter activity"/>
    <property type="evidence" value="ECO:0007669"/>
    <property type="project" value="TreeGrafter"/>
</dbReference>
<feature type="transmembrane region" description="Helical" evidence="8">
    <location>
        <begin position="433"/>
        <end position="455"/>
    </location>
</feature>
<keyword evidence="12" id="KW-1185">Reference proteome</keyword>
<dbReference type="Pfam" id="PF00005">
    <property type="entry name" value="ABC_tran"/>
    <property type="match status" value="1"/>
</dbReference>
<dbReference type="SUPFAM" id="SSF90123">
    <property type="entry name" value="ABC transporter transmembrane region"/>
    <property type="match status" value="1"/>
</dbReference>
<evidence type="ECO:0000256" key="8">
    <source>
        <dbReference type="SAM" id="Phobius"/>
    </source>
</evidence>
<dbReference type="InterPro" id="IPR036640">
    <property type="entry name" value="ABC1_TM_sf"/>
</dbReference>
<comment type="caution">
    <text evidence="11">The sequence shown here is derived from an EMBL/GenBank/DDBJ whole genome shotgun (WGS) entry which is preliminary data.</text>
</comment>
<proteinExistence type="predicted"/>
<feature type="transmembrane region" description="Helical" evidence="8">
    <location>
        <begin position="312"/>
        <end position="331"/>
    </location>
</feature>
<evidence type="ECO:0000313" key="11">
    <source>
        <dbReference type="EMBL" id="OBR66555.1"/>
    </source>
</evidence>
<evidence type="ECO:0000256" key="4">
    <source>
        <dbReference type="ARBA" id="ARBA00022741"/>
    </source>
</evidence>
<dbReference type="CDD" id="cd18563">
    <property type="entry name" value="ABC_6TM_exporter_like"/>
    <property type="match status" value="1"/>
</dbReference>
<keyword evidence="2" id="KW-0813">Transport</keyword>
<dbReference type="FunFam" id="3.40.50.300:FF:000287">
    <property type="entry name" value="Multidrug ABC transporter ATP-binding protein"/>
    <property type="match status" value="1"/>
</dbReference>
<dbReference type="GO" id="GO:0016887">
    <property type="term" value="F:ATP hydrolysis activity"/>
    <property type="evidence" value="ECO:0007669"/>
    <property type="project" value="InterPro"/>
</dbReference>
<feature type="transmembrane region" description="Helical" evidence="8">
    <location>
        <begin position="167"/>
        <end position="187"/>
    </location>
</feature>
<reference evidence="11 12" key="1">
    <citation type="submission" date="2016-05" db="EMBL/GenBank/DDBJ databases">
        <title>Paenibacillus oryzae. sp. nov., isolated from the rice root.</title>
        <authorList>
            <person name="Zhang J."/>
            <person name="Zhang X."/>
        </authorList>
    </citation>
    <scope>NUCLEOTIDE SEQUENCE [LARGE SCALE GENOMIC DNA]</scope>
    <source>
        <strain evidence="11 12">1DrF-4</strain>
    </source>
</reference>
<accession>A0A1A5YMF1</accession>
<evidence type="ECO:0000256" key="2">
    <source>
        <dbReference type="ARBA" id="ARBA00022448"/>
    </source>
</evidence>
<evidence type="ECO:0000313" key="12">
    <source>
        <dbReference type="Proteomes" id="UP000092024"/>
    </source>
</evidence>
<dbReference type="Gene3D" id="3.40.50.300">
    <property type="entry name" value="P-loop containing nucleotide triphosphate hydrolases"/>
    <property type="match status" value="1"/>
</dbReference>
<dbReference type="InterPro" id="IPR003439">
    <property type="entry name" value="ABC_transporter-like_ATP-bd"/>
</dbReference>
<organism evidence="11 12">
    <name type="scientific">Paenibacillus oryzae</name>
    <dbReference type="NCBI Taxonomy" id="1844972"/>
    <lineage>
        <taxon>Bacteria</taxon>
        <taxon>Bacillati</taxon>
        <taxon>Bacillota</taxon>
        <taxon>Bacilli</taxon>
        <taxon>Bacillales</taxon>
        <taxon>Paenibacillaceae</taxon>
        <taxon>Paenibacillus</taxon>
    </lineage>
</organism>
<name>A0A1A5YMF1_9BACL</name>
<keyword evidence="6 8" id="KW-1133">Transmembrane helix</keyword>
<feature type="domain" description="ABC transporter" evidence="9">
    <location>
        <begin position="489"/>
        <end position="723"/>
    </location>
</feature>
<keyword evidence="5" id="KW-0067">ATP-binding</keyword>
<feature type="domain" description="ABC transmembrane type-1" evidence="10">
    <location>
        <begin position="168"/>
        <end position="450"/>
    </location>
</feature>
<dbReference type="AlphaFoldDB" id="A0A1A5YMF1"/>
<dbReference type="SUPFAM" id="SSF52540">
    <property type="entry name" value="P-loop containing nucleoside triphosphate hydrolases"/>
    <property type="match status" value="1"/>
</dbReference>
<dbReference type="GO" id="GO:0005886">
    <property type="term" value="C:plasma membrane"/>
    <property type="evidence" value="ECO:0007669"/>
    <property type="project" value="UniProtKB-SubCell"/>
</dbReference>
<dbReference type="SMART" id="SM00382">
    <property type="entry name" value="AAA"/>
    <property type="match status" value="1"/>
</dbReference>
<dbReference type="PROSITE" id="PS50929">
    <property type="entry name" value="ABC_TM1F"/>
    <property type="match status" value="1"/>
</dbReference>
<dbReference type="InterPro" id="IPR003593">
    <property type="entry name" value="AAA+_ATPase"/>
</dbReference>
<keyword evidence="7 8" id="KW-0472">Membrane</keyword>
<evidence type="ECO:0000256" key="7">
    <source>
        <dbReference type="ARBA" id="ARBA00023136"/>
    </source>
</evidence>
<keyword evidence="4" id="KW-0547">Nucleotide-binding</keyword>
<dbReference type="PANTHER" id="PTHR43394">
    <property type="entry name" value="ATP-DEPENDENT PERMEASE MDL1, MITOCHONDRIAL"/>
    <property type="match status" value="1"/>
</dbReference>
<dbReference type="OrthoDB" id="9762778at2"/>
<dbReference type="PROSITE" id="PS50893">
    <property type="entry name" value="ABC_TRANSPORTER_2"/>
    <property type="match status" value="1"/>
</dbReference>
<evidence type="ECO:0000256" key="6">
    <source>
        <dbReference type="ARBA" id="ARBA00022989"/>
    </source>
</evidence>
<feature type="transmembrane region" description="Helical" evidence="8">
    <location>
        <begin position="207"/>
        <end position="228"/>
    </location>
</feature>
<dbReference type="Proteomes" id="UP000092024">
    <property type="component" value="Unassembled WGS sequence"/>
</dbReference>
<sequence length="748" mass="83354">MNLNYSLPPDDREAGQGAVGEDIQFCIPANLSLLGRRMSGWFLVGESRWAYVENGEVKQSGEIAEGSNYKMVPLIGNVILECELFGGKTILARSTMEHAARYGYLSQVLNDKASSKKVRMYKREEEASCATCGGALIPGTRVCPRCMNKGAAFKRLFAVSGRHWKSFILVLVILFASSGLALLGPYFQKLLINGALQPAAGTEASTTLFFSAIAGMVGCLLVAELLGITRNRMMAGISSGISADLRKLVYDKTQSLSLGFMTSQRAGDMMNRITSDTERIRQLIQELCTTAVYQLIMLVAASTLLFMADWRLAIVVLLPAPIVAYLHRYIWKNVLNRLFHKQWRVYDKANSFLHDVLSGIRVVKAFGKEEREIKRFREYNANYAAMTLKSEKLYSILSPITNYLIQLGQYFVLLIGCNLILRSEMSIGELIQFSAYASMIFGPISWLMFMPRWVANAIVSIERIFSVIDERPEVEEARQPIKHDIKGHVQFKDVYFGYKSYEAVLRDINLEIKPGEMIGLVGHSGSGKSTLINLLSRFYDVNEGVITIDGVDIREIEQSELRSQIGVVLQETFLFNGSIMDNIRYAKTDATNEEVIEAARIANAHNFIIGQADGYDTMLDENGSNLSGGERQRLAIARAVLGNPRLLILDEATASLDIETESAIQEALQRLARGRTTVAIAHRLSTLRNADRLIVLEKGRIAETGTHTELMQKKGIYYKLIQAQREMSTRIDKEFVSGISEEAEAGAV</sequence>
<feature type="transmembrane region" description="Helical" evidence="8">
    <location>
        <begin position="400"/>
        <end position="421"/>
    </location>
</feature>
<evidence type="ECO:0000259" key="10">
    <source>
        <dbReference type="PROSITE" id="PS50929"/>
    </source>
</evidence>
<feature type="transmembrane region" description="Helical" evidence="8">
    <location>
        <begin position="287"/>
        <end position="306"/>
    </location>
</feature>